<dbReference type="Proteomes" id="UP000683246">
    <property type="component" value="Chromosome"/>
</dbReference>
<reference evidence="2" key="1">
    <citation type="submission" date="2020-07" db="EMBL/GenBank/DDBJ databases">
        <title>Vallitalea pronyensis genome.</title>
        <authorList>
            <person name="Postec A."/>
        </authorList>
    </citation>
    <scope>NUCLEOTIDE SEQUENCE</scope>
    <source>
        <strain evidence="2">FatNI3</strain>
    </source>
</reference>
<accession>A0A8J8MI03</accession>
<dbReference type="RefSeq" id="WP_212697667.1">
    <property type="nucleotide sequence ID" value="NZ_CP058649.1"/>
</dbReference>
<proteinExistence type="predicted"/>
<dbReference type="Pfam" id="PF07796">
    <property type="entry name" value="DUF1638"/>
    <property type="match status" value="1"/>
</dbReference>
<dbReference type="AlphaFoldDB" id="A0A8J8MI03"/>
<dbReference type="InterPro" id="IPR012437">
    <property type="entry name" value="DUF1638"/>
</dbReference>
<evidence type="ECO:0000259" key="1">
    <source>
        <dbReference type="Pfam" id="PF07796"/>
    </source>
</evidence>
<gene>
    <name evidence="2" type="ORF">HZI73_07685</name>
</gene>
<dbReference type="EMBL" id="CP058649">
    <property type="protein sequence ID" value="QUI22187.1"/>
    <property type="molecule type" value="Genomic_DNA"/>
</dbReference>
<dbReference type="KEGG" id="vpy:HZI73_07685"/>
<name>A0A8J8MI03_9FIRM</name>
<organism evidence="2 3">
    <name type="scientific">Vallitalea pronyensis</name>
    <dbReference type="NCBI Taxonomy" id="1348613"/>
    <lineage>
        <taxon>Bacteria</taxon>
        <taxon>Bacillati</taxon>
        <taxon>Bacillota</taxon>
        <taxon>Clostridia</taxon>
        <taxon>Lachnospirales</taxon>
        <taxon>Vallitaleaceae</taxon>
        <taxon>Vallitalea</taxon>
    </lineage>
</organism>
<evidence type="ECO:0000313" key="2">
    <source>
        <dbReference type="EMBL" id="QUI22187.1"/>
    </source>
</evidence>
<keyword evidence="3" id="KW-1185">Reference proteome</keyword>
<evidence type="ECO:0000313" key="3">
    <source>
        <dbReference type="Proteomes" id="UP000683246"/>
    </source>
</evidence>
<protein>
    <submittedName>
        <fullName evidence="2">DUF1638 domain-containing protein</fullName>
    </submittedName>
</protein>
<sequence>MIAPKRYKLIACEILSREIYHCAAQCKHIVDITFLSKGLHDIGSDNMSNRLQNALNEVDVDKYDAILLGYGLCNNGIIGLKASLPMVVPRAHDCITLLMGSKERYKAYHAQHASAYYKSTGWIERDTNPNDTDQSVTGQLGINKTYLEYVEQYGEDNAKFLMDTMGNWLKNYSQYTYIDTNIGDFKHYKEQVKQEADEKHWQYDEVSGSTILLMKLLNGEWDDNEFLVVPPW</sequence>
<feature type="domain" description="DUF1638" evidence="1">
    <location>
        <begin position="34"/>
        <end position="217"/>
    </location>
</feature>